<sequence length="173" mass="18065">PRCIGISQNISARDNLLYGALGSPLRRMDCPAPAVGGLEGQPAKRDGIRSRGASRRRWAGGGKGPDGDDDGETDEAHERGRPAAQATAEPIRSAPATVFSRAQRFLREETNETEPSAGCTWQGDGTEGIKGHADRAGKGQRRRTRVEAVLLGRGGSGDNSNAADFATDGAKGG</sequence>
<feature type="non-terminal residue" evidence="2">
    <location>
        <position position="173"/>
    </location>
</feature>
<protein>
    <submittedName>
        <fullName evidence="2">Uncharacterized protein</fullName>
    </submittedName>
</protein>
<keyword evidence="3" id="KW-1185">Reference proteome</keyword>
<evidence type="ECO:0000313" key="2">
    <source>
        <dbReference type="EMBL" id="GIL89350.1"/>
    </source>
</evidence>
<dbReference type="AlphaFoldDB" id="A0A8J4CX28"/>
<name>A0A8J4CX28_9CHLO</name>
<feature type="region of interest" description="Disordered" evidence="1">
    <location>
        <begin position="33"/>
        <end position="173"/>
    </location>
</feature>
<organism evidence="2 3">
    <name type="scientific">Volvox reticuliferus</name>
    <dbReference type="NCBI Taxonomy" id="1737510"/>
    <lineage>
        <taxon>Eukaryota</taxon>
        <taxon>Viridiplantae</taxon>
        <taxon>Chlorophyta</taxon>
        <taxon>core chlorophytes</taxon>
        <taxon>Chlorophyceae</taxon>
        <taxon>CS clade</taxon>
        <taxon>Chlamydomonadales</taxon>
        <taxon>Volvocaceae</taxon>
        <taxon>Volvox</taxon>
    </lineage>
</organism>
<dbReference type="EMBL" id="BNCP01000050">
    <property type="protein sequence ID" value="GIL89350.1"/>
    <property type="molecule type" value="Genomic_DNA"/>
</dbReference>
<reference evidence="2" key="1">
    <citation type="journal article" date="2021" name="Proc. Natl. Acad. Sci. U.S.A.">
        <title>Three genomes in the algal genus Volvox reveal the fate of a haploid sex-determining region after a transition to homothallism.</title>
        <authorList>
            <person name="Yamamoto K."/>
            <person name="Hamaji T."/>
            <person name="Kawai-Toyooka H."/>
            <person name="Matsuzaki R."/>
            <person name="Takahashi F."/>
            <person name="Nishimura Y."/>
            <person name="Kawachi M."/>
            <person name="Noguchi H."/>
            <person name="Minakuchi Y."/>
            <person name="Umen J.G."/>
            <person name="Toyoda A."/>
            <person name="Nozaki H."/>
        </authorList>
    </citation>
    <scope>NUCLEOTIDE SEQUENCE</scope>
    <source>
        <strain evidence="2">NIES-3786</strain>
    </source>
</reference>
<proteinExistence type="predicted"/>
<accession>A0A8J4CX28</accession>
<gene>
    <name evidence="2" type="ORF">Vretifemale_17173</name>
</gene>
<comment type="caution">
    <text evidence="2">The sequence shown here is derived from an EMBL/GenBank/DDBJ whole genome shotgun (WGS) entry which is preliminary data.</text>
</comment>
<evidence type="ECO:0000313" key="3">
    <source>
        <dbReference type="Proteomes" id="UP000747110"/>
    </source>
</evidence>
<dbReference type="Proteomes" id="UP000747110">
    <property type="component" value="Unassembled WGS sequence"/>
</dbReference>
<feature type="compositionally biased region" description="Basic and acidic residues" evidence="1">
    <location>
        <begin position="127"/>
        <end position="137"/>
    </location>
</feature>
<feature type="non-terminal residue" evidence="2">
    <location>
        <position position="1"/>
    </location>
</feature>
<evidence type="ECO:0000256" key="1">
    <source>
        <dbReference type="SAM" id="MobiDB-lite"/>
    </source>
</evidence>